<evidence type="ECO:0000313" key="1">
    <source>
        <dbReference type="EMBL" id="EAI8859392.1"/>
    </source>
</evidence>
<dbReference type="RefSeq" id="WP_002849695.1">
    <property type="nucleotide sequence ID" value="NZ_AACCWR020000029.1"/>
</dbReference>
<comment type="caution">
    <text evidence="1">The sequence shown here is derived from an EMBL/GenBank/DDBJ whole genome shotgun (WGS) entry which is preliminary data.</text>
</comment>
<evidence type="ECO:0000313" key="2">
    <source>
        <dbReference type="Proteomes" id="UP000535509"/>
    </source>
</evidence>
<accession>A0A5L8LC90</accession>
<organism evidence="1 2">
    <name type="scientific">Campylobacter fetus</name>
    <dbReference type="NCBI Taxonomy" id="196"/>
    <lineage>
        <taxon>Bacteria</taxon>
        <taxon>Pseudomonadati</taxon>
        <taxon>Campylobacterota</taxon>
        <taxon>Epsilonproteobacteria</taxon>
        <taxon>Campylobacterales</taxon>
        <taxon>Campylobacteraceae</taxon>
        <taxon>Campylobacter</taxon>
    </lineage>
</organism>
<dbReference type="PANTHER" id="PTHR42146:SF1">
    <property type="entry name" value="OLIGORIBONUCLEASE NRNB"/>
    <property type="match status" value="1"/>
</dbReference>
<dbReference type="EMBL" id="AABTCC010000016">
    <property type="protein sequence ID" value="EAI8859392.1"/>
    <property type="molecule type" value="Genomic_DNA"/>
</dbReference>
<name>A0A5L8LC90_CAMFE</name>
<protein>
    <submittedName>
        <fullName evidence="1">3'-to-5' oligoribonuclease B</fullName>
    </submittedName>
</protein>
<proteinExistence type="predicted"/>
<reference evidence="1 2" key="1">
    <citation type="submission" date="2018-06" db="EMBL/GenBank/DDBJ databases">
        <authorList>
            <consortium name="PulseNet: The National Subtyping Network for Foodborne Disease Surveillance"/>
            <person name="Tarr C.L."/>
            <person name="Trees E."/>
            <person name="Katz L.S."/>
            <person name="Carleton-Romer H.A."/>
            <person name="Stroika S."/>
            <person name="Kucerova Z."/>
            <person name="Roache K.F."/>
            <person name="Sabol A.L."/>
            <person name="Besser J."/>
            <person name="Gerner-Smidt P."/>
        </authorList>
    </citation>
    <scope>NUCLEOTIDE SEQUENCE [LARGE SCALE GENOMIC DNA]</scope>
    <source>
        <strain evidence="1 2">PNUSAC001503</strain>
    </source>
</reference>
<dbReference type="GeneID" id="61064921"/>
<keyword evidence="2" id="KW-1185">Reference proteome</keyword>
<dbReference type="OMA" id="NANYGRE"/>
<dbReference type="Proteomes" id="UP000535509">
    <property type="component" value="Unassembled WGS sequence"/>
</dbReference>
<dbReference type="SUPFAM" id="SSF64182">
    <property type="entry name" value="DHH phosphoesterases"/>
    <property type="match status" value="1"/>
</dbReference>
<dbReference type="PANTHER" id="PTHR42146">
    <property type="entry name" value="3',5'-CYCLIC-NUCLEOTIDE PHOSPHODIESTERASE"/>
    <property type="match status" value="1"/>
</dbReference>
<gene>
    <name evidence="1" type="ORF">CX802_06075</name>
</gene>
<dbReference type="AlphaFoldDB" id="A0A5L8LC90"/>
<dbReference type="InterPro" id="IPR052968">
    <property type="entry name" value="Nucleotide_metab_enz"/>
</dbReference>
<dbReference type="Gene3D" id="3.10.310.30">
    <property type="match status" value="1"/>
</dbReference>
<sequence length="338" mass="38798">MKIYHLSHTDLDGYSAQLVTSFYLKNIKFYNSNYGKEIDDKFAHILSQIGDEKAIILITDLNLTIQQCAYYENLISDKNIKLILLDHHQTGLECADKFGWYYMDSKRCATKITYDFFSSMFGADERLESYCNVVNAVDIWLKDDPNFELGKVCMGIIAGAREINKVLFEDKHMEYMFYLMNSFMEFIGQNNAHIKLDNEIHQIKKAFFKFKNDDTLSNLNSSYLVRLLSFEKDKFTIDYRGHKGILTHNIGSTSIIGNDFLVANPDYDFFLDVTSKKTFSFRANGNLDVSLMAKELVDGGGHVNASGGFFTGFKDSYNYELVKSQIIQLIEKKTGVVK</sequence>
<dbReference type="InterPro" id="IPR038763">
    <property type="entry name" value="DHH_sf"/>
</dbReference>